<protein>
    <recommendedName>
        <fullName evidence="1">DUF7130 domain-containing protein</fullName>
    </recommendedName>
</protein>
<gene>
    <name evidence="2" type="ORF">SAMN05216226_11162</name>
</gene>
<dbReference type="SUPFAM" id="SSF57802">
    <property type="entry name" value="Rubredoxin-like"/>
    <property type="match status" value="1"/>
</dbReference>
<dbReference type="Proteomes" id="UP000198856">
    <property type="component" value="Unassembled WGS sequence"/>
</dbReference>
<sequence>MHEETERREVQSGKTVYDEDGNTLGVVRGFDQHGFYVTADADVDVLPESPSQSERTDAVMWRCWECGEMGRIADIPESCPSCGAPREDIYYWQED</sequence>
<dbReference type="EMBL" id="FNFC01000011">
    <property type="protein sequence ID" value="SDJ89586.1"/>
    <property type="molecule type" value="Genomic_DNA"/>
</dbReference>
<organism evidence="2 3">
    <name type="scientific">Halovenus aranensis</name>
    <dbReference type="NCBI Taxonomy" id="890420"/>
    <lineage>
        <taxon>Archaea</taxon>
        <taxon>Methanobacteriati</taxon>
        <taxon>Methanobacteriota</taxon>
        <taxon>Stenosarchaea group</taxon>
        <taxon>Halobacteria</taxon>
        <taxon>Halobacteriales</taxon>
        <taxon>Haloarculaceae</taxon>
        <taxon>Halovenus</taxon>
    </lineage>
</organism>
<dbReference type="OrthoDB" id="45654at2157"/>
<reference evidence="2 3" key="1">
    <citation type="submission" date="2016-10" db="EMBL/GenBank/DDBJ databases">
        <authorList>
            <person name="de Groot N.N."/>
        </authorList>
    </citation>
    <scope>NUCLEOTIDE SEQUENCE [LARGE SCALE GENOMIC DNA]</scope>
    <source>
        <strain evidence="2 3">IBRC-M10015</strain>
    </source>
</reference>
<dbReference type="Gene3D" id="2.20.28.10">
    <property type="match status" value="1"/>
</dbReference>
<evidence type="ECO:0000313" key="3">
    <source>
        <dbReference type="Proteomes" id="UP000198856"/>
    </source>
</evidence>
<feature type="domain" description="DUF7130" evidence="1">
    <location>
        <begin position="12"/>
        <end position="95"/>
    </location>
</feature>
<name>A0A1G8XGM9_9EURY</name>
<dbReference type="STRING" id="890420.SAMN05216226_11162"/>
<dbReference type="RefSeq" id="WP_092703297.1">
    <property type="nucleotide sequence ID" value="NZ_FNFC01000011.1"/>
</dbReference>
<dbReference type="Pfam" id="PF23458">
    <property type="entry name" value="DUF7130"/>
    <property type="match status" value="1"/>
</dbReference>
<dbReference type="AlphaFoldDB" id="A0A1G8XGM9"/>
<accession>A0A1G8XGM9</accession>
<dbReference type="InterPro" id="IPR055554">
    <property type="entry name" value="DUF7130"/>
</dbReference>
<evidence type="ECO:0000313" key="2">
    <source>
        <dbReference type="EMBL" id="SDJ89586.1"/>
    </source>
</evidence>
<keyword evidence="3" id="KW-1185">Reference proteome</keyword>
<proteinExistence type="predicted"/>
<evidence type="ECO:0000259" key="1">
    <source>
        <dbReference type="Pfam" id="PF23458"/>
    </source>
</evidence>